<protein>
    <recommendedName>
        <fullName evidence="5">BED-type domain-containing protein</fullName>
    </recommendedName>
</protein>
<dbReference type="Proteomes" id="UP000585474">
    <property type="component" value="Unassembled WGS sequence"/>
</dbReference>
<comment type="caution">
    <text evidence="6">The sequence shown here is derived from an EMBL/GenBank/DDBJ whole genome shotgun (WGS) entry which is preliminary data.</text>
</comment>
<organism evidence="6 7">
    <name type="scientific">Actinidia rufa</name>
    <dbReference type="NCBI Taxonomy" id="165716"/>
    <lineage>
        <taxon>Eukaryota</taxon>
        <taxon>Viridiplantae</taxon>
        <taxon>Streptophyta</taxon>
        <taxon>Embryophyta</taxon>
        <taxon>Tracheophyta</taxon>
        <taxon>Spermatophyta</taxon>
        <taxon>Magnoliopsida</taxon>
        <taxon>eudicotyledons</taxon>
        <taxon>Gunneridae</taxon>
        <taxon>Pentapetalae</taxon>
        <taxon>asterids</taxon>
        <taxon>Ericales</taxon>
        <taxon>Actinidiaceae</taxon>
        <taxon>Actinidia</taxon>
    </lineage>
</organism>
<evidence type="ECO:0000256" key="2">
    <source>
        <dbReference type="ARBA" id="ARBA00022771"/>
    </source>
</evidence>
<dbReference type="InterPro" id="IPR007021">
    <property type="entry name" value="DUF659"/>
</dbReference>
<dbReference type="AlphaFoldDB" id="A0A7J0FQI8"/>
<reference evidence="6 7" key="1">
    <citation type="submission" date="2019-07" db="EMBL/GenBank/DDBJ databases">
        <title>De Novo Assembly of kiwifruit Actinidia rufa.</title>
        <authorList>
            <person name="Sugita-Konishi S."/>
            <person name="Sato K."/>
            <person name="Mori E."/>
            <person name="Abe Y."/>
            <person name="Kisaki G."/>
            <person name="Hamano K."/>
            <person name="Suezawa K."/>
            <person name="Otani M."/>
            <person name="Fukuda T."/>
            <person name="Manabe T."/>
            <person name="Gomi K."/>
            <person name="Tabuchi M."/>
            <person name="Akimitsu K."/>
            <person name="Kataoka I."/>
        </authorList>
    </citation>
    <scope>NUCLEOTIDE SEQUENCE [LARGE SCALE GENOMIC DNA]</scope>
    <source>
        <strain evidence="7">cv. Fuchu</strain>
    </source>
</reference>
<evidence type="ECO:0000256" key="1">
    <source>
        <dbReference type="ARBA" id="ARBA00022723"/>
    </source>
</evidence>
<keyword evidence="2 4" id="KW-0863">Zinc-finger</keyword>
<dbReference type="PROSITE" id="PS50808">
    <property type="entry name" value="ZF_BED"/>
    <property type="match status" value="1"/>
</dbReference>
<feature type="domain" description="BED-type" evidence="5">
    <location>
        <begin position="20"/>
        <end position="82"/>
    </location>
</feature>
<gene>
    <name evidence="6" type="ORF">Acr_14g0005460</name>
</gene>
<sequence>MASQGGSSSSVNIPEIHEENENKPLWNYVTRLDKTARGGGNWEFQCKFCNGIFKGSYTSVKAHLMKLTGKGISACKKAKRKRSSDTSGSETMSGGAIGKAFNIKERDHLMVEIARMFYSVGLPFHLARNPYFVSAFSYAATHNIPGFVPPGYNLLRTTLLQREKANIDNLLQLIKSTWEQNGVSIVSDGWSDSQRRPLIKFMAVSGGGPMFLKAVDYSGEIKDKYFIANLMKDVINEVGPQNVVQIITANAPNCKAAGQLIKAQFPHILWTPCVVHTLNLALKNICAAKHVENNETTYSECSWISDIAGDCTIIKNFIANHSMRLAMYNEFVSLKLLSVAETRFASTIVMLKRFKLIKGGLQAMVINDKWSCYREDDVGRARFVKDKVLSDVWWDSIDYILKFTGPIYDMIRACDTDTPCLHLVYDMWDSMIEQVKAAIYRHEGKMHEEDSTFYGVIHQILVDRWNKNNTPLHCLAHSLNPRYYSDDWLHESANRVPPHKDEEVSRERLKCLKRYFDNHIERTKELEYLLLCSLGEKKQDDTKKSGRLGLIHSNLRLLSRRTPQYAQGDNKMWDIAGDNFDSLDDVGVLEIANLSLDEPEMEAVLFNDVGDEEEDNIDDEA</sequence>
<evidence type="ECO:0000313" key="7">
    <source>
        <dbReference type="Proteomes" id="UP000585474"/>
    </source>
</evidence>
<keyword evidence="1" id="KW-0479">Metal-binding</keyword>
<dbReference type="InterPro" id="IPR003656">
    <property type="entry name" value="Znf_BED"/>
</dbReference>
<dbReference type="EMBL" id="BJWL01000014">
    <property type="protein sequence ID" value="GFZ00911.1"/>
    <property type="molecule type" value="Genomic_DNA"/>
</dbReference>
<proteinExistence type="predicted"/>
<keyword evidence="3" id="KW-0862">Zinc</keyword>
<evidence type="ECO:0000256" key="4">
    <source>
        <dbReference type="PROSITE-ProRule" id="PRU00027"/>
    </source>
</evidence>
<dbReference type="SUPFAM" id="SSF53098">
    <property type="entry name" value="Ribonuclease H-like"/>
    <property type="match status" value="1"/>
</dbReference>
<dbReference type="InterPro" id="IPR012337">
    <property type="entry name" value="RNaseH-like_sf"/>
</dbReference>
<dbReference type="OrthoDB" id="907379at2759"/>
<dbReference type="GO" id="GO:0003677">
    <property type="term" value="F:DNA binding"/>
    <property type="evidence" value="ECO:0007669"/>
    <property type="project" value="InterPro"/>
</dbReference>
<dbReference type="PANTHER" id="PTHR32166">
    <property type="entry name" value="OSJNBA0013A04.12 PROTEIN"/>
    <property type="match status" value="1"/>
</dbReference>
<dbReference type="Pfam" id="PF04937">
    <property type="entry name" value="DUF659"/>
    <property type="match status" value="1"/>
</dbReference>
<accession>A0A7J0FQI8</accession>
<name>A0A7J0FQI8_9ERIC</name>
<evidence type="ECO:0000259" key="5">
    <source>
        <dbReference type="PROSITE" id="PS50808"/>
    </source>
</evidence>
<dbReference type="GO" id="GO:0008270">
    <property type="term" value="F:zinc ion binding"/>
    <property type="evidence" value="ECO:0007669"/>
    <property type="project" value="UniProtKB-KW"/>
</dbReference>
<keyword evidence="7" id="KW-1185">Reference proteome</keyword>
<evidence type="ECO:0000256" key="3">
    <source>
        <dbReference type="ARBA" id="ARBA00022833"/>
    </source>
</evidence>
<dbReference type="PANTHER" id="PTHR32166:SF81">
    <property type="entry name" value="OS06G0658400 PROTEIN"/>
    <property type="match status" value="1"/>
</dbReference>
<evidence type="ECO:0000313" key="6">
    <source>
        <dbReference type="EMBL" id="GFZ00911.1"/>
    </source>
</evidence>